<name>A0A0A3AWJ7_9PAST</name>
<dbReference type="GO" id="GO:0005886">
    <property type="term" value="C:plasma membrane"/>
    <property type="evidence" value="ECO:0007669"/>
    <property type="project" value="UniProtKB-SubCell"/>
</dbReference>
<keyword evidence="14" id="KW-0443">Lipid metabolism</keyword>
<dbReference type="EMBL" id="JSUM01000002">
    <property type="protein sequence ID" value="KGQ71470.1"/>
    <property type="molecule type" value="Genomic_DNA"/>
</dbReference>
<keyword evidence="8" id="KW-1003">Cell membrane</keyword>
<evidence type="ECO:0000256" key="6">
    <source>
        <dbReference type="ARBA" id="ARBA00012487"/>
    </source>
</evidence>
<keyword evidence="21" id="KW-1185">Reference proteome</keyword>
<keyword evidence="16" id="KW-0594">Phospholipid biosynthesis</keyword>
<dbReference type="EC" id="2.7.7.41" evidence="6 18"/>
<dbReference type="PROSITE" id="PS01315">
    <property type="entry name" value="CDS"/>
    <property type="match status" value="1"/>
</dbReference>
<dbReference type="GO" id="GO:0004605">
    <property type="term" value="F:phosphatidate cytidylyltransferase activity"/>
    <property type="evidence" value="ECO:0007669"/>
    <property type="project" value="UniProtKB-EC"/>
</dbReference>
<keyword evidence="12 18" id="KW-0548">Nucleotidyltransferase</keyword>
<evidence type="ECO:0000256" key="17">
    <source>
        <dbReference type="ARBA" id="ARBA00023264"/>
    </source>
</evidence>
<evidence type="ECO:0000256" key="19">
    <source>
        <dbReference type="SAM" id="Phobius"/>
    </source>
</evidence>
<evidence type="ECO:0000256" key="3">
    <source>
        <dbReference type="ARBA" id="ARBA00005119"/>
    </source>
</evidence>
<comment type="pathway">
    <text evidence="3 18">Phospholipid metabolism; CDP-diacylglycerol biosynthesis; CDP-diacylglycerol from sn-glycerol 3-phosphate: step 3/3.</text>
</comment>
<evidence type="ECO:0000256" key="2">
    <source>
        <dbReference type="ARBA" id="ARBA00004651"/>
    </source>
</evidence>
<evidence type="ECO:0000256" key="14">
    <source>
        <dbReference type="ARBA" id="ARBA00023098"/>
    </source>
</evidence>
<dbReference type="UniPathway" id="UPA00557">
    <property type="reaction ID" value="UER00614"/>
</dbReference>
<evidence type="ECO:0000256" key="13">
    <source>
        <dbReference type="ARBA" id="ARBA00022989"/>
    </source>
</evidence>
<comment type="similarity">
    <text evidence="5 18">Belongs to the CDS family.</text>
</comment>
<evidence type="ECO:0000256" key="16">
    <source>
        <dbReference type="ARBA" id="ARBA00023209"/>
    </source>
</evidence>
<dbReference type="GO" id="GO:0016024">
    <property type="term" value="P:CDP-diacylglycerol biosynthetic process"/>
    <property type="evidence" value="ECO:0007669"/>
    <property type="project" value="UniProtKB-UniPathway"/>
</dbReference>
<comment type="caution">
    <text evidence="20">The sequence shown here is derived from an EMBL/GenBank/DDBJ whole genome shotgun (WGS) entry which is preliminary data.</text>
</comment>
<keyword evidence="15 19" id="KW-0472">Membrane</keyword>
<dbReference type="InterPro" id="IPR000374">
    <property type="entry name" value="PC_trans"/>
</dbReference>
<dbReference type="Pfam" id="PF01148">
    <property type="entry name" value="CTP_transf_1"/>
    <property type="match status" value="1"/>
</dbReference>
<dbReference type="AlphaFoldDB" id="A0A0A3AWJ7"/>
<feature type="transmembrane region" description="Helical" evidence="19">
    <location>
        <begin position="194"/>
        <end position="212"/>
    </location>
</feature>
<evidence type="ECO:0000313" key="21">
    <source>
        <dbReference type="Proteomes" id="UP000030380"/>
    </source>
</evidence>
<evidence type="ECO:0000256" key="10">
    <source>
        <dbReference type="ARBA" id="ARBA00022679"/>
    </source>
</evidence>
<accession>A0A0A3AWJ7</accession>
<feature type="transmembrane region" description="Helical" evidence="19">
    <location>
        <begin position="53"/>
        <end position="77"/>
    </location>
</feature>
<evidence type="ECO:0000256" key="15">
    <source>
        <dbReference type="ARBA" id="ARBA00023136"/>
    </source>
</evidence>
<proteinExistence type="inferred from homology"/>
<evidence type="ECO:0000256" key="9">
    <source>
        <dbReference type="ARBA" id="ARBA00022516"/>
    </source>
</evidence>
<feature type="transmembrane region" description="Helical" evidence="19">
    <location>
        <begin position="224"/>
        <end position="241"/>
    </location>
</feature>
<evidence type="ECO:0000256" key="1">
    <source>
        <dbReference type="ARBA" id="ARBA00001698"/>
    </source>
</evidence>
<comment type="pathway">
    <text evidence="4">Lipid metabolism.</text>
</comment>
<gene>
    <name evidence="20" type="ORF">OA57_01420</name>
</gene>
<keyword evidence="10 18" id="KW-0808">Transferase</keyword>
<keyword evidence="13 19" id="KW-1133">Transmembrane helix</keyword>
<dbReference type="Proteomes" id="UP000030380">
    <property type="component" value="Unassembled WGS sequence"/>
</dbReference>
<reference evidence="20 21" key="1">
    <citation type="submission" date="2014-11" db="EMBL/GenBank/DDBJ databases">
        <title>Draft genome sequence of Chelonobacter oris 1662T, associated with respiratory disease in Hermann's Tortoises.</title>
        <authorList>
            <person name="Kudirkiene E."/>
            <person name="Hansen M.J."/>
            <person name="Bojesen A.M."/>
        </authorList>
    </citation>
    <scope>NUCLEOTIDE SEQUENCE [LARGE SCALE GENOMIC DNA]</scope>
    <source>
        <strain evidence="20 21">1662</strain>
    </source>
</reference>
<dbReference type="OrthoDB" id="9799199at2"/>
<evidence type="ECO:0000256" key="5">
    <source>
        <dbReference type="ARBA" id="ARBA00010185"/>
    </source>
</evidence>
<dbReference type="PANTHER" id="PTHR46382:SF1">
    <property type="entry name" value="PHOSPHATIDATE CYTIDYLYLTRANSFERASE"/>
    <property type="match status" value="1"/>
</dbReference>
<evidence type="ECO:0000256" key="4">
    <source>
        <dbReference type="ARBA" id="ARBA00005189"/>
    </source>
</evidence>
<feature type="transmembrane region" description="Helical" evidence="19">
    <location>
        <begin position="152"/>
        <end position="174"/>
    </location>
</feature>
<feature type="transmembrane region" description="Helical" evidence="19">
    <location>
        <begin position="271"/>
        <end position="289"/>
    </location>
</feature>
<dbReference type="STRING" id="505317.OA57_01420"/>
<sequence>MLKQRIISAAVLLLLVIAALFWFSPYAFALTIALIVVLGVWEWCRFAGLGHDLWRWLITALSACFLFVVLFSARDYINAGIVLDSRTSWLLVIALVWWFVAFLLVSRYPHSTRYWQKPALLQLIFAFCTLIPFMLALLALRLYHYNQNSHEGILLLLYVLVLVWSTDSGAYFFGKAVGKHKLAPKVSPGKTWEGVFGGVLTGLIIGVLFVLLTPTDFILRAVPLPLLLAVSFGTIVVSILGDLTESMFKRHVGIKDSSRLIPGHGGVLDRIDSLTAALPFFCAMFYFYLL</sequence>
<comment type="subcellular location">
    <subcellularLocation>
        <location evidence="2">Cell membrane</location>
        <topology evidence="2">Multi-pass membrane protein</topology>
    </subcellularLocation>
</comment>
<evidence type="ECO:0000256" key="11">
    <source>
        <dbReference type="ARBA" id="ARBA00022692"/>
    </source>
</evidence>
<dbReference type="PANTHER" id="PTHR46382">
    <property type="entry name" value="PHOSPHATIDATE CYTIDYLYLTRANSFERASE"/>
    <property type="match status" value="1"/>
</dbReference>
<keyword evidence="9" id="KW-0444">Lipid biosynthesis</keyword>
<evidence type="ECO:0000256" key="18">
    <source>
        <dbReference type="RuleBase" id="RU003938"/>
    </source>
</evidence>
<protein>
    <recommendedName>
        <fullName evidence="7 18">Phosphatidate cytidylyltransferase</fullName>
        <ecNumber evidence="6 18">2.7.7.41</ecNumber>
    </recommendedName>
</protein>
<evidence type="ECO:0000256" key="12">
    <source>
        <dbReference type="ARBA" id="ARBA00022695"/>
    </source>
</evidence>
<organism evidence="20 21">
    <name type="scientific">Chelonobacter oris</name>
    <dbReference type="NCBI Taxonomy" id="505317"/>
    <lineage>
        <taxon>Bacteria</taxon>
        <taxon>Pseudomonadati</taxon>
        <taxon>Pseudomonadota</taxon>
        <taxon>Gammaproteobacteria</taxon>
        <taxon>Pasteurellales</taxon>
        <taxon>Pasteurellaceae</taxon>
        <taxon>Chelonobacter</taxon>
    </lineage>
</organism>
<feature type="transmembrane region" description="Helical" evidence="19">
    <location>
        <begin position="120"/>
        <end position="140"/>
    </location>
</feature>
<evidence type="ECO:0000313" key="20">
    <source>
        <dbReference type="EMBL" id="KGQ71470.1"/>
    </source>
</evidence>
<keyword evidence="17" id="KW-1208">Phospholipid metabolism</keyword>
<keyword evidence="11 18" id="KW-0812">Transmembrane</keyword>
<evidence type="ECO:0000256" key="8">
    <source>
        <dbReference type="ARBA" id="ARBA00022475"/>
    </source>
</evidence>
<evidence type="ECO:0000256" key="7">
    <source>
        <dbReference type="ARBA" id="ARBA00019373"/>
    </source>
</evidence>
<dbReference type="RefSeq" id="WP_034612466.1">
    <property type="nucleotide sequence ID" value="NZ_JSUM01000002.1"/>
</dbReference>
<feature type="transmembrane region" description="Helical" evidence="19">
    <location>
        <begin position="89"/>
        <end position="108"/>
    </location>
</feature>
<comment type="catalytic activity">
    <reaction evidence="1 18">
        <text>a 1,2-diacyl-sn-glycero-3-phosphate + CTP + H(+) = a CDP-1,2-diacyl-sn-glycerol + diphosphate</text>
        <dbReference type="Rhea" id="RHEA:16229"/>
        <dbReference type="ChEBI" id="CHEBI:15378"/>
        <dbReference type="ChEBI" id="CHEBI:33019"/>
        <dbReference type="ChEBI" id="CHEBI:37563"/>
        <dbReference type="ChEBI" id="CHEBI:58332"/>
        <dbReference type="ChEBI" id="CHEBI:58608"/>
        <dbReference type="EC" id="2.7.7.41"/>
    </reaction>
</comment>